<sequence length="550" mass="62206">MEDHNWDCGSNCRAIRLSAFKFSKREERPNKRRLATPEIYNLDYAGDHQSLNGLDVDESLPERNAEMITMRWGTWTVDTPPIHLQEVEDSSDDGNEGEDENSGRPMDEADNDIDEAEEEGEESDDTIEDGIEGGGDAGIGHDGKDPNRNDIAQFSPRNAELQLSTAVLSADATLGEADLNLLRKYTLKVEEHIMERTFAKFATAFPYVHHDTLKITKKQVQNLLGFNTVPYSCCVNSYICFVGPYKAFNKCPKCHKKKLNDTGKTRKTFDYIPLIPRLRAMVANCQHADHAAKEKISKEHGIKGVPILSTIPSISFPLSFPYDFMHLIWENLIPNLILFWTLSFKMLDHENRGYVINNNNWKEIGARTAACKSTIPSAFGALVPNIATQQGQMTSEMYSNWTLFIAPIVLNGRFREQKYYTHFILRSELDLSPEKATHLPVLVLDSYSSYKLCPPRRHECIPIHLQDKLYAALATRFERDKLVVQGVVNLNEPIVQYGRVTCLGGGNTMIGHDMVQRNEDSRDASYIKASWHQNLFGSDFGLYPSVHPNG</sequence>
<evidence type="ECO:0000313" key="2">
    <source>
        <dbReference type="EMBL" id="KAF7760500.1"/>
    </source>
</evidence>
<accession>A0A8H7C1Z4</accession>
<dbReference type="Proteomes" id="UP000629468">
    <property type="component" value="Unassembled WGS sequence"/>
</dbReference>
<comment type="caution">
    <text evidence="2">The sequence shown here is derived from an EMBL/GenBank/DDBJ whole genome shotgun (WGS) entry which is preliminary data.</text>
</comment>
<dbReference type="EMBL" id="JABXXO010000015">
    <property type="protein sequence ID" value="KAF7760500.1"/>
    <property type="molecule type" value="Genomic_DNA"/>
</dbReference>
<evidence type="ECO:0008006" key="4">
    <source>
        <dbReference type="Google" id="ProtNLM"/>
    </source>
</evidence>
<organism evidence="2 3">
    <name type="scientific">Agaricus bisporus var. burnettii</name>
    <dbReference type="NCBI Taxonomy" id="192524"/>
    <lineage>
        <taxon>Eukaryota</taxon>
        <taxon>Fungi</taxon>
        <taxon>Dikarya</taxon>
        <taxon>Basidiomycota</taxon>
        <taxon>Agaricomycotina</taxon>
        <taxon>Agaricomycetes</taxon>
        <taxon>Agaricomycetidae</taxon>
        <taxon>Agaricales</taxon>
        <taxon>Agaricineae</taxon>
        <taxon>Agaricaceae</taxon>
        <taxon>Agaricus</taxon>
    </lineage>
</organism>
<feature type="compositionally biased region" description="Basic and acidic residues" evidence="1">
    <location>
        <begin position="139"/>
        <end position="148"/>
    </location>
</feature>
<feature type="region of interest" description="Disordered" evidence="1">
    <location>
        <begin position="85"/>
        <end position="152"/>
    </location>
</feature>
<name>A0A8H7C1Z4_AGABI</name>
<dbReference type="AlphaFoldDB" id="A0A8H7C1Z4"/>
<gene>
    <name evidence="2" type="ORF">Agabi119p4_11176</name>
</gene>
<evidence type="ECO:0000256" key="1">
    <source>
        <dbReference type="SAM" id="MobiDB-lite"/>
    </source>
</evidence>
<protein>
    <recommendedName>
        <fullName evidence="4">Transposase domain-containing protein</fullName>
    </recommendedName>
</protein>
<feature type="compositionally biased region" description="Acidic residues" evidence="1">
    <location>
        <begin position="108"/>
        <end position="131"/>
    </location>
</feature>
<evidence type="ECO:0000313" key="3">
    <source>
        <dbReference type="Proteomes" id="UP000629468"/>
    </source>
</evidence>
<feature type="compositionally biased region" description="Acidic residues" evidence="1">
    <location>
        <begin position="87"/>
        <end position="100"/>
    </location>
</feature>
<reference evidence="2 3" key="1">
    <citation type="journal article" name="Sci. Rep.">
        <title>Telomere-to-telomere assembled and centromere annotated genomes of the two main subspecies of the button mushroom Agaricus bisporus reveal especially polymorphic chromosome ends.</title>
        <authorList>
            <person name="Sonnenberg A.S.M."/>
            <person name="Sedaghat-Telgerd N."/>
            <person name="Lavrijssen B."/>
            <person name="Ohm R.A."/>
            <person name="Hendrickx P.M."/>
            <person name="Scholtmeijer K."/>
            <person name="Baars J.J.P."/>
            <person name="van Peer A."/>
        </authorList>
    </citation>
    <scope>NUCLEOTIDE SEQUENCE [LARGE SCALE GENOMIC DNA]</scope>
    <source>
        <strain evidence="2 3">H119_p4</strain>
    </source>
</reference>
<proteinExistence type="predicted"/>